<dbReference type="AlphaFoldDB" id="A0ABD2MGU3"/>
<evidence type="ECO:0000313" key="5">
    <source>
        <dbReference type="Proteomes" id="UP001516400"/>
    </source>
</evidence>
<protein>
    <recommendedName>
        <fullName evidence="6">26S proteasome non-ATPase regulatory subunit 10</fullName>
    </recommendedName>
</protein>
<feature type="repeat" description="ANK" evidence="3">
    <location>
        <begin position="170"/>
        <end position="202"/>
    </location>
</feature>
<feature type="repeat" description="ANK" evidence="3">
    <location>
        <begin position="69"/>
        <end position="101"/>
    </location>
</feature>
<dbReference type="SUPFAM" id="SSF48403">
    <property type="entry name" value="Ankyrin repeat"/>
    <property type="match status" value="1"/>
</dbReference>
<gene>
    <name evidence="4" type="ORF">HHI36_009612</name>
</gene>
<dbReference type="Pfam" id="PF13637">
    <property type="entry name" value="Ank_4"/>
    <property type="match status" value="1"/>
</dbReference>
<sequence length="221" mass="24384">MSKSPSVFESAHKGDFDLIKNKLEDDPSLLTKRDENERILLHWASVGGNFKLVSFLVELGSVIDSLDDNDNTPLILASSAGHFPVVCLLLEKGAKVNQKTTSGHSALQYAASKGWLEICQKLLDYKADINIADNRSATPLHRAASKGNTSIVKCLLNYCDQLDIDSRDAYGNTPLHLACEEDRQEEARLLVQNGASLQARNAEKKTPLELCSRTLHRLLVN</sequence>
<keyword evidence="5" id="KW-1185">Reference proteome</keyword>
<evidence type="ECO:0000256" key="1">
    <source>
        <dbReference type="ARBA" id="ARBA00022737"/>
    </source>
</evidence>
<comment type="caution">
    <text evidence="4">The sequence shown here is derived from an EMBL/GenBank/DDBJ whole genome shotgun (WGS) entry which is preliminary data.</text>
</comment>
<name>A0ABD2MGU3_9CUCU</name>
<accession>A0ABD2MGU3</accession>
<evidence type="ECO:0000256" key="3">
    <source>
        <dbReference type="PROSITE-ProRule" id="PRU00023"/>
    </source>
</evidence>
<evidence type="ECO:0000256" key="2">
    <source>
        <dbReference type="ARBA" id="ARBA00023043"/>
    </source>
</evidence>
<dbReference type="Pfam" id="PF00023">
    <property type="entry name" value="Ank"/>
    <property type="match status" value="1"/>
</dbReference>
<dbReference type="PROSITE" id="PS50297">
    <property type="entry name" value="ANK_REP_REGION"/>
    <property type="match status" value="4"/>
</dbReference>
<dbReference type="InterPro" id="IPR036770">
    <property type="entry name" value="Ankyrin_rpt-contain_sf"/>
</dbReference>
<dbReference type="Proteomes" id="UP001516400">
    <property type="component" value="Unassembled WGS sequence"/>
</dbReference>
<evidence type="ECO:0008006" key="6">
    <source>
        <dbReference type="Google" id="ProtNLM"/>
    </source>
</evidence>
<keyword evidence="2 3" id="KW-0040">ANK repeat</keyword>
<feature type="repeat" description="ANK" evidence="3">
    <location>
        <begin position="102"/>
        <end position="134"/>
    </location>
</feature>
<dbReference type="PANTHER" id="PTHR24171">
    <property type="entry name" value="ANKYRIN REPEAT DOMAIN-CONTAINING PROTEIN 39-RELATED"/>
    <property type="match status" value="1"/>
</dbReference>
<dbReference type="SMART" id="SM00248">
    <property type="entry name" value="ANK"/>
    <property type="match status" value="5"/>
</dbReference>
<dbReference type="Gene3D" id="1.25.40.20">
    <property type="entry name" value="Ankyrin repeat-containing domain"/>
    <property type="match status" value="1"/>
</dbReference>
<dbReference type="PANTHER" id="PTHR24171:SF11">
    <property type="entry name" value="26S PROTEASOME NON-ATPASE REGULATORY SUBUNIT 10"/>
    <property type="match status" value="1"/>
</dbReference>
<keyword evidence="1" id="KW-0677">Repeat</keyword>
<dbReference type="PROSITE" id="PS50088">
    <property type="entry name" value="ANK_REPEAT"/>
    <property type="match status" value="5"/>
</dbReference>
<feature type="repeat" description="ANK" evidence="3">
    <location>
        <begin position="36"/>
        <end position="68"/>
    </location>
</feature>
<dbReference type="InterPro" id="IPR002110">
    <property type="entry name" value="Ankyrin_rpt"/>
</dbReference>
<evidence type="ECO:0000313" key="4">
    <source>
        <dbReference type="EMBL" id="KAL3265407.1"/>
    </source>
</evidence>
<dbReference type="Pfam" id="PF12796">
    <property type="entry name" value="Ank_2"/>
    <property type="match status" value="1"/>
</dbReference>
<feature type="repeat" description="ANK" evidence="3">
    <location>
        <begin position="135"/>
        <end position="167"/>
    </location>
</feature>
<reference evidence="4 5" key="1">
    <citation type="journal article" date="2021" name="BMC Biol.">
        <title>Horizontally acquired antibacterial genes associated with adaptive radiation of ladybird beetles.</title>
        <authorList>
            <person name="Li H.S."/>
            <person name="Tang X.F."/>
            <person name="Huang Y.H."/>
            <person name="Xu Z.Y."/>
            <person name="Chen M.L."/>
            <person name="Du X.Y."/>
            <person name="Qiu B.Y."/>
            <person name="Chen P.T."/>
            <person name="Zhang W."/>
            <person name="Slipinski A."/>
            <person name="Escalona H.E."/>
            <person name="Waterhouse R.M."/>
            <person name="Zwick A."/>
            <person name="Pang H."/>
        </authorList>
    </citation>
    <scope>NUCLEOTIDE SEQUENCE [LARGE SCALE GENOMIC DNA]</scope>
    <source>
        <strain evidence="4">SYSU2018</strain>
    </source>
</reference>
<organism evidence="4 5">
    <name type="scientific">Cryptolaemus montrouzieri</name>
    <dbReference type="NCBI Taxonomy" id="559131"/>
    <lineage>
        <taxon>Eukaryota</taxon>
        <taxon>Metazoa</taxon>
        <taxon>Ecdysozoa</taxon>
        <taxon>Arthropoda</taxon>
        <taxon>Hexapoda</taxon>
        <taxon>Insecta</taxon>
        <taxon>Pterygota</taxon>
        <taxon>Neoptera</taxon>
        <taxon>Endopterygota</taxon>
        <taxon>Coleoptera</taxon>
        <taxon>Polyphaga</taxon>
        <taxon>Cucujiformia</taxon>
        <taxon>Coccinelloidea</taxon>
        <taxon>Coccinellidae</taxon>
        <taxon>Scymninae</taxon>
        <taxon>Scymnini</taxon>
        <taxon>Cryptolaemus</taxon>
    </lineage>
</organism>
<proteinExistence type="predicted"/>
<dbReference type="EMBL" id="JABFTP020000001">
    <property type="protein sequence ID" value="KAL3265407.1"/>
    <property type="molecule type" value="Genomic_DNA"/>
</dbReference>